<evidence type="ECO:0000313" key="5">
    <source>
        <dbReference type="Proteomes" id="UP001224775"/>
    </source>
</evidence>
<dbReference type="PANTHER" id="PTHR12147:SF26">
    <property type="entry name" value="PEPTIDASE M28 DOMAIN-CONTAINING PROTEIN"/>
    <property type="match status" value="1"/>
</dbReference>
<dbReference type="GO" id="GO:0006508">
    <property type="term" value="P:proteolysis"/>
    <property type="evidence" value="ECO:0007669"/>
    <property type="project" value="InterPro"/>
</dbReference>
<dbReference type="Proteomes" id="UP001224775">
    <property type="component" value="Unassembled WGS sequence"/>
</dbReference>
<dbReference type="EMBL" id="JATAAI010000021">
    <property type="protein sequence ID" value="KAK1738174.1"/>
    <property type="molecule type" value="Genomic_DNA"/>
</dbReference>
<comment type="caution">
    <text evidence="4">The sequence shown here is derived from an EMBL/GenBank/DDBJ whole genome shotgun (WGS) entry which is preliminary data.</text>
</comment>
<comment type="cofactor">
    <cofactor evidence="1">
        <name>Zn(2+)</name>
        <dbReference type="ChEBI" id="CHEBI:29105"/>
    </cofactor>
</comment>
<dbReference type="AlphaFoldDB" id="A0AAD8Y218"/>
<evidence type="ECO:0000259" key="3">
    <source>
        <dbReference type="Pfam" id="PF04389"/>
    </source>
</evidence>
<evidence type="ECO:0000313" key="4">
    <source>
        <dbReference type="EMBL" id="KAK1738174.1"/>
    </source>
</evidence>
<keyword evidence="4" id="KW-0378">Hydrolase</keyword>
<comment type="similarity">
    <text evidence="2">Belongs to the peptidase M28 family. M28B subfamily.</text>
</comment>
<dbReference type="InterPro" id="IPR007484">
    <property type="entry name" value="Peptidase_M28"/>
</dbReference>
<accession>A0AAD8Y218</accession>
<dbReference type="EC" id="3.4.-.-" evidence="4"/>
<dbReference type="Gene3D" id="3.40.630.10">
    <property type="entry name" value="Zn peptidases"/>
    <property type="match status" value="1"/>
</dbReference>
<evidence type="ECO:0000256" key="2">
    <source>
        <dbReference type="ARBA" id="ARBA00005634"/>
    </source>
</evidence>
<gene>
    <name evidence="4" type="ORF">QTG54_010843</name>
</gene>
<sequence length="208" mass="23178">MLEMASVLSSSPTKLKRDVLFVFTDAEEVGLLGSTMFFEGDDAHPWSLLPSVAINLDNSAVCGKEMFEKSNSRYGADAYFKYAAHPKAFSFSEWYDANIEEGWDDAVVYEKHGLHALRLGCWSNSWAYHSIDDDIEHVSKGALQHMGENVLAIVKGIASETNFPDRMQQKEGTNDEMGNSGLFYFTLIGGYIFSLPSKTASIYFPTLL</sequence>
<protein>
    <submittedName>
        <fullName evidence="4">Endoplasmic reticulum metallopeptidase</fullName>
        <ecNumber evidence="4">3.4.-.-</ecNumber>
    </submittedName>
</protein>
<dbReference type="GO" id="GO:0008235">
    <property type="term" value="F:metalloexopeptidase activity"/>
    <property type="evidence" value="ECO:0007669"/>
    <property type="project" value="InterPro"/>
</dbReference>
<evidence type="ECO:0000256" key="1">
    <source>
        <dbReference type="ARBA" id="ARBA00001947"/>
    </source>
</evidence>
<keyword evidence="5" id="KW-1185">Reference proteome</keyword>
<dbReference type="Pfam" id="PF04389">
    <property type="entry name" value="Peptidase_M28"/>
    <property type="match status" value="1"/>
</dbReference>
<feature type="domain" description="Peptidase M28" evidence="3">
    <location>
        <begin position="1"/>
        <end position="153"/>
    </location>
</feature>
<name>A0AAD8Y218_9STRA</name>
<proteinExistence type="inferred from homology"/>
<dbReference type="InterPro" id="IPR045175">
    <property type="entry name" value="M28_fam"/>
</dbReference>
<organism evidence="4 5">
    <name type="scientific">Skeletonema marinoi</name>
    <dbReference type="NCBI Taxonomy" id="267567"/>
    <lineage>
        <taxon>Eukaryota</taxon>
        <taxon>Sar</taxon>
        <taxon>Stramenopiles</taxon>
        <taxon>Ochrophyta</taxon>
        <taxon>Bacillariophyta</taxon>
        <taxon>Coscinodiscophyceae</taxon>
        <taxon>Thalassiosirophycidae</taxon>
        <taxon>Thalassiosirales</taxon>
        <taxon>Skeletonemataceae</taxon>
        <taxon>Skeletonema</taxon>
        <taxon>Skeletonema marinoi-dohrnii complex</taxon>
    </lineage>
</organism>
<dbReference type="SUPFAM" id="SSF53187">
    <property type="entry name" value="Zn-dependent exopeptidases"/>
    <property type="match status" value="1"/>
</dbReference>
<reference evidence="4" key="1">
    <citation type="submission" date="2023-06" db="EMBL/GenBank/DDBJ databases">
        <title>Survivors Of The Sea: Transcriptome response of Skeletonema marinoi to long-term dormancy.</title>
        <authorList>
            <person name="Pinder M.I.M."/>
            <person name="Kourtchenko O."/>
            <person name="Robertson E.K."/>
            <person name="Larsson T."/>
            <person name="Maumus F."/>
            <person name="Osuna-Cruz C.M."/>
            <person name="Vancaester E."/>
            <person name="Stenow R."/>
            <person name="Vandepoele K."/>
            <person name="Ploug H."/>
            <person name="Bruchert V."/>
            <person name="Godhe A."/>
            <person name="Topel M."/>
        </authorList>
    </citation>
    <scope>NUCLEOTIDE SEQUENCE</scope>
    <source>
        <strain evidence="4">R05AC</strain>
    </source>
</reference>
<dbReference type="PANTHER" id="PTHR12147">
    <property type="entry name" value="METALLOPEPTIDASE M28 FAMILY MEMBER"/>
    <property type="match status" value="1"/>
</dbReference>